<name>A0A9W6WTB1_9STRA</name>
<dbReference type="InterPro" id="IPR054722">
    <property type="entry name" value="PolX-like_BBD"/>
</dbReference>
<keyword evidence="4" id="KW-1185">Reference proteome</keyword>
<gene>
    <name evidence="3" type="ORF">Pfra01_000062200</name>
</gene>
<evidence type="ECO:0000259" key="2">
    <source>
        <dbReference type="Pfam" id="PF22936"/>
    </source>
</evidence>
<reference evidence="3" key="1">
    <citation type="submission" date="2023-04" db="EMBL/GenBank/DDBJ databases">
        <title>Phytophthora fragariaefolia NBRC 109709.</title>
        <authorList>
            <person name="Ichikawa N."/>
            <person name="Sato H."/>
            <person name="Tonouchi N."/>
        </authorList>
    </citation>
    <scope>NUCLEOTIDE SEQUENCE</scope>
    <source>
        <strain evidence="3">NBRC 109709</strain>
    </source>
</reference>
<protein>
    <submittedName>
        <fullName evidence="3">Unnamed protein product</fullName>
    </submittedName>
</protein>
<organism evidence="3 4">
    <name type="scientific">Phytophthora fragariaefolia</name>
    <dbReference type="NCBI Taxonomy" id="1490495"/>
    <lineage>
        <taxon>Eukaryota</taxon>
        <taxon>Sar</taxon>
        <taxon>Stramenopiles</taxon>
        <taxon>Oomycota</taxon>
        <taxon>Peronosporomycetes</taxon>
        <taxon>Peronosporales</taxon>
        <taxon>Peronosporaceae</taxon>
        <taxon>Phytophthora</taxon>
    </lineage>
</organism>
<sequence>MGKTYLKYAEERTKLSRLRLESKDNLPDHLSEMRRIMETISVVGRPVDEYAKPAILIGSLPRDYDNVVQTFLASHTTQNPDGHQTMNSWSKHWRWPTTTLKTARRKAARVMKKTKPSLLLGVVVVDEELIAVVDAAAAVVDVVLALRRIKSRRRSRCWSRSSKGNESDDTAYVSMNLMNLEKNVANIARDRWYLDSGATNHMTNQKDDFISFTSLSSTVRTGGNNWLEVAGIGTVKKEIITSSGRVLLFLHGVRYVPELQCSLFSVGRQASRSIVATERVRCHFDEDDYAYVLLQAGRTKAHKDETNLYRLKLESPSDAVLMVSYERDDKVELWHDRLGHPGRNAFNALSTHSMANKKIGTSCFRWIPL</sequence>
<feature type="domain" description="Retrovirus-related Pol polyprotein from transposon TNT 1-94-like beta-barrel" evidence="2">
    <location>
        <begin position="192"/>
        <end position="269"/>
    </location>
</feature>
<comment type="caution">
    <text evidence="3">The sequence shown here is derived from an EMBL/GenBank/DDBJ whole genome shotgun (WGS) entry which is preliminary data.</text>
</comment>
<accession>A0A9W6WTB1</accession>
<dbReference type="Pfam" id="PF22936">
    <property type="entry name" value="Pol_BBD"/>
    <property type="match status" value="1"/>
</dbReference>
<dbReference type="AlphaFoldDB" id="A0A9W6WTB1"/>
<dbReference type="EMBL" id="BSXT01000043">
    <property type="protein sequence ID" value="GMF15919.1"/>
    <property type="molecule type" value="Genomic_DNA"/>
</dbReference>
<feature type="domain" description="GAG-pre-integrase" evidence="1">
    <location>
        <begin position="307"/>
        <end position="357"/>
    </location>
</feature>
<evidence type="ECO:0000313" key="3">
    <source>
        <dbReference type="EMBL" id="GMF15919.1"/>
    </source>
</evidence>
<dbReference type="Pfam" id="PF13976">
    <property type="entry name" value="gag_pre-integrs"/>
    <property type="match status" value="1"/>
</dbReference>
<dbReference type="OrthoDB" id="146914at2759"/>
<proteinExistence type="predicted"/>
<evidence type="ECO:0000313" key="4">
    <source>
        <dbReference type="Proteomes" id="UP001165121"/>
    </source>
</evidence>
<dbReference type="Proteomes" id="UP001165121">
    <property type="component" value="Unassembled WGS sequence"/>
</dbReference>
<dbReference type="InterPro" id="IPR025724">
    <property type="entry name" value="GAG-pre-integrase_dom"/>
</dbReference>
<evidence type="ECO:0000259" key="1">
    <source>
        <dbReference type="Pfam" id="PF13976"/>
    </source>
</evidence>